<dbReference type="InterPro" id="IPR036388">
    <property type="entry name" value="WH-like_DNA-bd_sf"/>
</dbReference>
<dbReference type="CDD" id="cd00090">
    <property type="entry name" value="HTH_ARSR"/>
    <property type="match status" value="1"/>
</dbReference>
<keyword evidence="2" id="KW-0238">DNA-binding</keyword>
<dbReference type="PANTHER" id="PTHR38465">
    <property type="entry name" value="HTH-TYPE TRANSCRIPTIONAL REGULATOR MJ1563-RELATED"/>
    <property type="match status" value="1"/>
</dbReference>
<dbReference type="Proteomes" id="UP000316778">
    <property type="component" value="Unassembled WGS sequence"/>
</dbReference>
<dbReference type="AlphaFoldDB" id="A0A562T778"/>
<dbReference type="SUPFAM" id="SSF46785">
    <property type="entry name" value="Winged helix' DNA-binding domain"/>
    <property type="match status" value="1"/>
</dbReference>
<name>A0A562T778_CHIJA</name>
<dbReference type="GO" id="GO:0003700">
    <property type="term" value="F:DNA-binding transcription factor activity"/>
    <property type="evidence" value="ECO:0007669"/>
    <property type="project" value="InterPro"/>
</dbReference>
<sequence length="149" mass="17409">MKKHEDKVEQYGLLLEKNGMSPVAARLTVYLMLHPEGAATFGEMVAYFKVSKSAVSNALRMLGDIGMVDYEMKTGSRKRYFYLNMDKWFSLDNVMQKYAMMQDMFEDLARSRKGRDKLSGQLKEAAGFFKMLQLEYPLLHKKWQKMRQP</sequence>
<reference evidence="5 6" key="1">
    <citation type="journal article" date="2013" name="Stand. Genomic Sci.">
        <title>Genomic Encyclopedia of Type Strains, Phase I: The one thousand microbial genomes (KMG-I) project.</title>
        <authorList>
            <person name="Kyrpides N.C."/>
            <person name="Woyke T."/>
            <person name="Eisen J.A."/>
            <person name="Garrity G."/>
            <person name="Lilburn T.G."/>
            <person name="Beck B.J."/>
            <person name="Whitman W.B."/>
            <person name="Hugenholtz P."/>
            <person name="Klenk H.P."/>
        </authorList>
    </citation>
    <scope>NUCLEOTIDE SEQUENCE [LARGE SCALE GENOMIC DNA]</scope>
    <source>
        <strain evidence="5 6">DSM 13484</strain>
    </source>
</reference>
<evidence type="ECO:0000259" key="4">
    <source>
        <dbReference type="Pfam" id="PF01022"/>
    </source>
</evidence>
<feature type="domain" description="HTH arsR-type" evidence="4">
    <location>
        <begin position="36"/>
        <end position="70"/>
    </location>
</feature>
<dbReference type="PANTHER" id="PTHR38465:SF1">
    <property type="entry name" value="HTH-TYPE TRANSCRIPTIONAL REGULATOR MJ1563-RELATED"/>
    <property type="match status" value="1"/>
</dbReference>
<gene>
    <name evidence="5" type="ORF">LX66_3177</name>
</gene>
<dbReference type="Gene3D" id="1.10.10.10">
    <property type="entry name" value="Winged helix-like DNA-binding domain superfamily/Winged helix DNA-binding domain"/>
    <property type="match status" value="1"/>
</dbReference>
<accession>A0A562T778</accession>
<dbReference type="RefSeq" id="WP_145715149.1">
    <property type="nucleotide sequence ID" value="NZ_BAAAFY010000001.1"/>
</dbReference>
<keyword evidence="3" id="KW-0804">Transcription</keyword>
<protein>
    <submittedName>
        <fullName evidence="5">Regulatory ArsR family protein</fullName>
    </submittedName>
</protein>
<dbReference type="OrthoDB" id="1807857at2"/>
<comment type="caution">
    <text evidence="5">The sequence shown here is derived from an EMBL/GenBank/DDBJ whole genome shotgun (WGS) entry which is preliminary data.</text>
</comment>
<organism evidence="5 6">
    <name type="scientific">Chitinophaga japonensis</name>
    <name type="common">Flexibacter japonensis</name>
    <dbReference type="NCBI Taxonomy" id="104662"/>
    <lineage>
        <taxon>Bacteria</taxon>
        <taxon>Pseudomonadati</taxon>
        <taxon>Bacteroidota</taxon>
        <taxon>Chitinophagia</taxon>
        <taxon>Chitinophagales</taxon>
        <taxon>Chitinophagaceae</taxon>
        <taxon>Chitinophaga</taxon>
    </lineage>
</organism>
<evidence type="ECO:0000256" key="2">
    <source>
        <dbReference type="ARBA" id="ARBA00023125"/>
    </source>
</evidence>
<dbReference type="InterPro" id="IPR052362">
    <property type="entry name" value="HTH-GbsR_regulator"/>
</dbReference>
<evidence type="ECO:0000256" key="1">
    <source>
        <dbReference type="ARBA" id="ARBA00023015"/>
    </source>
</evidence>
<evidence type="ECO:0000256" key="3">
    <source>
        <dbReference type="ARBA" id="ARBA00023163"/>
    </source>
</evidence>
<dbReference type="Pfam" id="PF01022">
    <property type="entry name" value="HTH_5"/>
    <property type="match status" value="1"/>
</dbReference>
<keyword evidence="6" id="KW-1185">Reference proteome</keyword>
<evidence type="ECO:0000313" key="6">
    <source>
        <dbReference type="Proteomes" id="UP000316778"/>
    </source>
</evidence>
<dbReference type="GO" id="GO:0003677">
    <property type="term" value="F:DNA binding"/>
    <property type="evidence" value="ECO:0007669"/>
    <property type="project" value="UniProtKB-KW"/>
</dbReference>
<dbReference type="EMBL" id="VLLG01000003">
    <property type="protein sequence ID" value="TWI89084.1"/>
    <property type="molecule type" value="Genomic_DNA"/>
</dbReference>
<evidence type="ECO:0000313" key="5">
    <source>
        <dbReference type="EMBL" id="TWI89084.1"/>
    </source>
</evidence>
<proteinExistence type="predicted"/>
<keyword evidence="1" id="KW-0805">Transcription regulation</keyword>
<dbReference type="InterPro" id="IPR036390">
    <property type="entry name" value="WH_DNA-bd_sf"/>
</dbReference>
<dbReference type="InterPro" id="IPR001845">
    <property type="entry name" value="HTH_ArsR_DNA-bd_dom"/>
</dbReference>
<dbReference type="InterPro" id="IPR011991">
    <property type="entry name" value="ArsR-like_HTH"/>
</dbReference>